<reference evidence="3 4" key="1">
    <citation type="journal article" date="2000" name="Arch. Microbiol.">
        <title>Rhodobaca bogoriensis gen. nov. and sp. nov., an alkaliphilic purple nonsulfur bacterium from African Rift Valley soda lakes.</title>
        <authorList>
            <person name="Milford A.D."/>
            <person name="Achenbach L.A."/>
            <person name="Jung D.O."/>
            <person name="Madigan M.T."/>
        </authorList>
    </citation>
    <scope>NUCLEOTIDE SEQUENCE [LARGE SCALE GENOMIC DNA]</scope>
    <source>
        <strain evidence="3 4">2376</strain>
    </source>
</reference>
<dbReference type="InterPro" id="IPR050966">
    <property type="entry name" value="Glutamyl_endopeptidase"/>
</dbReference>
<dbReference type="GO" id="GO:0006508">
    <property type="term" value="P:proteolysis"/>
    <property type="evidence" value="ECO:0007669"/>
    <property type="project" value="UniProtKB-KW"/>
</dbReference>
<dbReference type="InterPro" id="IPR001254">
    <property type="entry name" value="Trypsin_dom"/>
</dbReference>
<dbReference type="AlphaFoldDB" id="A0A7Z0I154"/>
<accession>A0A7Z0I154</accession>
<dbReference type="InterPro" id="IPR018114">
    <property type="entry name" value="TRYPSIN_HIS"/>
</dbReference>
<protein>
    <submittedName>
        <fullName evidence="3">Trypsin-like serine protease</fullName>
    </submittedName>
</protein>
<dbReference type="InterPro" id="IPR009003">
    <property type="entry name" value="Peptidase_S1_PA"/>
</dbReference>
<dbReference type="PROSITE" id="PS00134">
    <property type="entry name" value="TRYPSIN_HIS"/>
    <property type="match status" value="1"/>
</dbReference>
<dbReference type="PRINTS" id="PR00722">
    <property type="entry name" value="CHYMOTRYPSIN"/>
</dbReference>
<dbReference type="SMART" id="SM00020">
    <property type="entry name" value="Tryp_SPc"/>
    <property type="match status" value="1"/>
</dbReference>
<comment type="caution">
    <text evidence="3">The sequence shown here is derived from an EMBL/GenBank/DDBJ whole genome shotgun (WGS) entry which is preliminary data.</text>
</comment>
<dbReference type="Proteomes" id="UP000529417">
    <property type="component" value="Unassembled WGS sequence"/>
</dbReference>
<evidence type="ECO:0000313" key="3">
    <source>
        <dbReference type="EMBL" id="NYS26025.1"/>
    </source>
</evidence>
<dbReference type="InterPro" id="IPR001314">
    <property type="entry name" value="Peptidase_S1A"/>
</dbReference>
<keyword evidence="1" id="KW-0732">Signal</keyword>
<dbReference type="Pfam" id="PF13365">
    <property type="entry name" value="Trypsin_2"/>
    <property type="match status" value="1"/>
</dbReference>
<sequence>MRFIAVLVIALATVAGNGVRADDGALRALDTGTLGRGWEAVGRIDIGRRGFCSGAMIAPQLVLTAAHCLFDNQTGARLPDSELRFRAGLRNGRSEADRGVRRSAVHPEYRHVGSIGSTRVAHDLALLELDRPIQLSNVQPFAVYSEPRRGDEIGVVSYARGRSEVPSLEERCHVLQRDRMGVVTMSCSVDFGASGAPVFALSHGQVRIVSVVSAMSDSTDPSQRRVALGVSLGPRLDVLRAALAAGDQRFVRVQDLPSDGQRQMSSGGGARFVRP</sequence>
<keyword evidence="3" id="KW-0645">Protease</keyword>
<name>A0A7Z0I154_9RHOB</name>
<dbReference type="InterPro" id="IPR043504">
    <property type="entry name" value="Peptidase_S1_PA_chymotrypsin"/>
</dbReference>
<organism evidence="3 4">
    <name type="scientific">Rhabdonatronobacter sediminivivens</name>
    <dbReference type="NCBI Taxonomy" id="2743469"/>
    <lineage>
        <taxon>Bacteria</taxon>
        <taxon>Pseudomonadati</taxon>
        <taxon>Pseudomonadota</taxon>
        <taxon>Alphaproteobacteria</taxon>
        <taxon>Rhodobacterales</taxon>
        <taxon>Paracoccaceae</taxon>
        <taxon>Rhabdonatronobacter</taxon>
    </lineage>
</organism>
<keyword evidence="3" id="KW-0378">Hydrolase</keyword>
<evidence type="ECO:0000259" key="2">
    <source>
        <dbReference type="PROSITE" id="PS50240"/>
    </source>
</evidence>
<dbReference type="GO" id="GO:0004252">
    <property type="term" value="F:serine-type endopeptidase activity"/>
    <property type="evidence" value="ECO:0007669"/>
    <property type="project" value="InterPro"/>
</dbReference>
<dbReference type="SUPFAM" id="SSF50494">
    <property type="entry name" value="Trypsin-like serine proteases"/>
    <property type="match status" value="1"/>
</dbReference>
<proteinExistence type="predicted"/>
<dbReference type="PANTHER" id="PTHR15462">
    <property type="entry name" value="SERINE PROTEASE"/>
    <property type="match status" value="1"/>
</dbReference>
<dbReference type="EMBL" id="JACBXS010000030">
    <property type="protein sequence ID" value="NYS26025.1"/>
    <property type="molecule type" value="Genomic_DNA"/>
</dbReference>
<dbReference type="PANTHER" id="PTHR15462:SF8">
    <property type="entry name" value="SERINE PROTEASE"/>
    <property type="match status" value="1"/>
</dbReference>
<dbReference type="Gene3D" id="2.40.10.10">
    <property type="entry name" value="Trypsin-like serine proteases"/>
    <property type="match status" value="1"/>
</dbReference>
<gene>
    <name evidence="3" type="ORF">HUK65_13600</name>
</gene>
<dbReference type="RefSeq" id="WP_179906822.1">
    <property type="nucleotide sequence ID" value="NZ_JACBXS010000030.1"/>
</dbReference>
<keyword evidence="4" id="KW-1185">Reference proteome</keyword>
<evidence type="ECO:0000313" key="4">
    <source>
        <dbReference type="Proteomes" id="UP000529417"/>
    </source>
</evidence>
<feature type="domain" description="Peptidase S1" evidence="2">
    <location>
        <begin position="13"/>
        <end position="244"/>
    </location>
</feature>
<evidence type="ECO:0000256" key="1">
    <source>
        <dbReference type="ARBA" id="ARBA00022729"/>
    </source>
</evidence>
<dbReference type="PROSITE" id="PS50240">
    <property type="entry name" value="TRYPSIN_DOM"/>
    <property type="match status" value="1"/>
</dbReference>